<keyword evidence="3" id="KW-1185">Reference proteome</keyword>
<feature type="compositionally biased region" description="Basic and acidic residues" evidence="1">
    <location>
        <begin position="79"/>
        <end position="88"/>
    </location>
</feature>
<evidence type="ECO:0000313" key="2">
    <source>
        <dbReference type="EMBL" id="KAK9276278.1"/>
    </source>
</evidence>
<accession>A0AAP0WSF9</accession>
<comment type="caution">
    <text evidence="2">The sequence shown here is derived from an EMBL/GenBank/DDBJ whole genome shotgun (WGS) entry which is preliminary data.</text>
</comment>
<evidence type="ECO:0000256" key="1">
    <source>
        <dbReference type="SAM" id="MobiDB-lite"/>
    </source>
</evidence>
<feature type="region of interest" description="Disordered" evidence="1">
    <location>
        <begin position="69"/>
        <end position="88"/>
    </location>
</feature>
<dbReference type="EMBL" id="JBBPBK010000010">
    <property type="protein sequence ID" value="KAK9276278.1"/>
    <property type="molecule type" value="Genomic_DNA"/>
</dbReference>
<evidence type="ECO:0000313" key="3">
    <source>
        <dbReference type="Proteomes" id="UP001415857"/>
    </source>
</evidence>
<protein>
    <submittedName>
        <fullName evidence="2">Uncharacterized protein</fullName>
    </submittedName>
</protein>
<proteinExistence type="predicted"/>
<organism evidence="2 3">
    <name type="scientific">Liquidambar formosana</name>
    <name type="common">Formosan gum</name>
    <dbReference type="NCBI Taxonomy" id="63359"/>
    <lineage>
        <taxon>Eukaryota</taxon>
        <taxon>Viridiplantae</taxon>
        <taxon>Streptophyta</taxon>
        <taxon>Embryophyta</taxon>
        <taxon>Tracheophyta</taxon>
        <taxon>Spermatophyta</taxon>
        <taxon>Magnoliopsida</taxon>
        <taxon>eudicotyledons</taxon>
        <taxon>Gunneridae</taxon>
        <taxon>Pentapetalae</taxon>
        <taxon>Saxifragales</taxon>
        <taxon>Altingiaceae</taxon>
        <taxon>Liquidambar</taxon>
    </lineage>
</organism>
<sequence>MKLLPQYAECLAESRGSLVILDSHSVDFRSYQVGEFIKLSVDIIDKLTPDKEENSLIRSHDEFRLTRVRRSTRQAGPKDTADGKIVDM</sequence>
<gene>
    <name evidence="2" type="ORF">L1049_005809</name>
</gene>
<dbReference type="AlphaFoldDB" id="A0AAP0WSF9"/>
<dbReference type="Proteomes" id="UP001415857">
    <property type="component" value="Unassembled WGS sequence"/>
</dbReference>
<reference evidence="2 3" key="1">
    <citation type="journal article" date="2024" name="Plant J.">
        <title>Genome sequences and population genomics reveal climatic adaptation and genomic divergence between two closely related sweetgum species.</title>
        <authorList>
            <person name="Xu W.Q."/>
            <person name="Ren C.Q."/>
            <person name="Zhang X.Y."/>
            <person name="Comes H.P."/>
            <person name="Liu X.H."/>
            <person name="Li Y.G."/>
            <person name="Kettle C.J."/>
            <person name="Jalonen R."/>
            <person name="Gaisberger H."/>
            <person name="Ma Y.Z."/>
            <person name="Qiu Y.X."/>
        </authorList>
    </citation>
    <scope>NUCLEOTIDE SEQUENCE [LARGE SCALE GENOMIC DNA]</scope>
    <source>
        <strain evidence="2">Hangzhou</strain>
    </source>
</reference>
<name>A0AAP0WSF9_LIQFO</name>